<dbReference type="PATRIC" id="fig|1434104.5.peg.2165"/>
<dbReference type="GO" id="GO:0019386">
    <property type="term" value="P:methanogenesis, from carbon dioxide"/>
    <property type="evidence" value="ECO:0007669"/>
    <property type="project" value="UniProtKB-UniRule"/>
</dbReference>
<dbReference type="UniPathway" id="UPA00640">
    <property type="reaction ID" value="UER00698"/>
</dbReference>
<dbReference type="PIRSF" id="PIRSF500207">
    <property type="entry name" value="MtrA"/>
    <property type="match status" value="1"/>
</dbReference>
<evidence type="ECO:0000256" key="2">
    <source>
        <dbReference type="ARBA" id="ARBA00022563"/>
    </source>
</evidence>
<reference evidence="13 14" key="1">
    <citation type="submission" date="2014-07" db="EMBL/GenBank/DDBJ databases">
        <title>Methanogenic archaea and the global carbon cycle.</title>
        <authorList>
            <person name="Henriksen J.R."/>
            <person name="Luke J."/>
            <person name="Reinhart S."/>
            <person name="Benedict M.N."/>
            <person name="Youngblut N.D."/>
            <person name="Metcalf M.E."/>
            <person name="Whitaker R.J."/>
            <person name="Metcalf W.W."/>
        </authorList>
    </citation>
    <scope>NUCLEOTIDE SEQUENCE [LARGE SCALE GENOMIC DNA]</scope>
    <source>
        <strain evidence="13 14">MM1</strain>
    </source>
</reference>
<keyword evidence="3 11" id="KW-0489">Methyltransferase</keyword>
<evidence type="ECO:0000313" key="13">
    <source>
        <dbReference type="EMBL" id="AKB86039.1"/>
    </source>
</evidence>
<dbReference type="GeneID" id="24894571"/>
<dbReference type="EMBL" id="CP009518">
    <property type="protein sequence ID" value="AKB86039.1"/>
    <property type="molecule type" value="Genomic_DNA"/>
</dbReference>
<comment type="subunit">
    <text evidence="11">The complex is composed of 8 subunits; MtrA, MtrB, MtrC, MtrD, MtrE, MtrF, MtrG and MtrH.</text>
</comment>
<protein>
    <recommendedName>
        <fullName evidence="11 12">Tetrahydromethanopterin S-methyltransferase subunit A</fullName>
        <ecNumber evidence="11 12">7.2.1.4</ecNumber>
    </recommendedName>
    <alternativeName>
        <fullName evidence="11">N5-methyltetrahydromethanopterin--coenzyme M methyltransferase subunit A</fullName>
    </alternativeName>
</protein>
<dbReference type="GO" id="GO:0006730">
    <property type="term" value="P:one-carbon metabolic process"/>
    <property type="evidence" value="ECO:0007669"/>
    <property type="project" value="UniProtKB-UniRule"/>
</dbReference>
<evidence type="ECO:0000256" key="12">
    <source>
        <dbReference type="NCBIfam" id="TIGR01111"/>
    </source>
</evidence>
<dbReference type="KEGG" id="mmet:MCMEM_1986"/>
<evidence type="ECO:0000256" key="10">
    <source>
        <dbReference type="ARBA" id="ARBA00023285"/>
    </source>
</evidence>
<keyword evidence="14" id="KW-1185">Reference proteome</keyword>
<organism evidence="13 14">
    <name type="scientific">Methanococcoides methylutens MM1</name>
    <dbReference type="NCBI Taxonomy" id="1434104"/>
    <lineage>
        <taxon>Archaea</taxon>
        <taxon>Methanobacteriati</taxon>
        <taxon>Methanobacteriota</taxon>
        <taxon>Stenosarchaea group</taxon>
        <taxon>Methanomicrobia</taxon>
        <taxon>Methanosarcinales</taxon>
        <taxon>Methanosarcinaceae</taxon>
        <taxon>Methanococcoides</taxon>
    </lineage>
</organism>
<proteinExistence type="inferred from homology"/>
<dbReference type="GO" id="GO:0005886">
    <property type="term" value="C:plasma membrane"/>
    <property type="evidence" value="ECO:0007669"/>
    <property type="project" value="UniProtKB-SubCell"/>
</dbReference>
<comment type="pathway">
    <text evidence="11">One-carbon metabolism; methanogenesis from CO(2); methyl-coenzyme M from 5,10-methylene-5,6,7,8-tetrahydromethanopterin: step 2/2.</text>
</comment>
<dbReference type="NCBIfam" id="TIGR01111">
    <property type="entry name" value="mtrA"/>
    <property type="match status" value="1"/>
</dbReference>
<dbReference type="GO" id="GO:0030269">
    <property type="term" value="F:tetrahydromethanopterin S-methyltransferase activity"/>
    <property type="evidence" value="ECO:0007669"/>
    <property type="project" value="UniProtKB-UniRule"/>
</dbReference>
<comment type="similarity">
    <text evidence="11">Belongs to the MtrA family.</text>
</comment>
<sequence>MADKREPADGWPTLKGEFELGDVKNCVAVITLGSHLPGAPQLEAGAAITGPCKTENLGLEKVVAQIISNPNIRFLLVTGSEVKGHITGEAFMMFHKNGVSDNRIVGASGAIPYVENLTDAAVERFQQQIEPVEMIGTEDMGQITAKIKELAAKDPGAFDADPMIVEVGEGGGEEEEEAGGLKPMAAELATVRHRILDIDREMVIAGNWNKFHSGVHAGKVEGIMIGLAITLSLLGLLLFGR</sequence>
<keyword evidence="10 11" id="KW-0170">Cobalt</keyword>
<evidence type="ECO:0000256" key="7">
    <source>
        <dbReference type="ARBA" id="ARBA00022989"/>
    </source>
</evidence>
<feature type="binding site" evidence="11">
    <location>
        <position position="85"/>
    </location>
    <ligand>
        <name>5-hydroxybenzimidazolylcob(I)amide</name>
        <dbReference type="ChEBI" id="CHEBI:60494"/>
        <note>cofactor</note>
    </ligand>
</feature>
<feature type="transmembrane region" description="Helical" evidence="11">
    <location>
        <begin position="222"/>
        <end position="240"/>
    </location>
</feature>
<evidence type="ECO:0000256" key="3">
    <source>
        <dbReference type="ARBA" id="ARBA00022603"/>
    </source>
</evidence>
<dbReference type="Pfam" id="PF04208">
    <property type="entry name" value="MtrA"/>
    <property type="match status" value="1"/>
</dbReference>
<dbReference type="InterPro" id="IPR005778">
    <property type="entry name" value="MtrA"/>
</dbReference>
<comment type="catalytic activity">
    <reaction evidence="11">
        <text>5-methyl-5,6,7,8-tetrahydromethanopterin + coenzyme M + 2 Na(+)(in) = 5,6,7,8-tetrahydromethanopterin + methyl-coenzyme M + 2 Na(+)(out)</text>
        <dbReference type="Rhea" id="RHEA:53492"/>
        <dbReference type="ChEBI" id="CHEBI:29101"/>
        <dbReference type="ChEBI" id="CHEBI:58103"/>
        <dbReference type="ChEBI" id="CHEBI:58116"/>
        <dbReference type="ChEBI" id="CHEBI:58286"/>
        <dbReference type="ChEBI" id="CHEBI:58319"/>
        <dbReference type="EC" id="7.2.1.4"/>
    </reaction>
</comment>
<comment type="cofactor">
    <cofactor evidence="11">
        <name>5-hydroxybenzimidazolylcob(I)amide</name>
        <dbReference type="ChEBI" id="CHEBI:60494"/>
    </cofactor>
    <text evidence="11">Binds 1 5-hydroxybenzimidazolylcobamide group.</text>
</comment>
<dbReference type="NCBIfam" id="NF002126">
    <property type="entry name" value="PRK00964.1-4"/>
    <property type="match status" value="1"/>
</dbReference>
<dbReference type="RefSeq" id="WP_048206063.1">
    <property type="nucleotide sequence ID" value="NZ_CP009518.1"/>
</dbReference>
<evidence type="ECO:0000256" key="9">
    <source>
        <dbReference type="ARBA" id="ARBA00023136"/>
    </source>
</evidence>
<dbReference type="HOGENOM" id="CLU_100863_0_0_2"/>
<keyword evidence="5 11" id="KW-0812">Transmembrane</keyword>
<evidence type="ECO:0000313" key="14">
    <source>
        <dbReference type="Proteomes" id="UP000033048"/>
    </source>
</evidence>
<dbReference type="OrthoDB" id="130682at2157"/>
<keyword evidence="4 11" id="KW-0808">Transferase</keyword>
<dbReference type="AlphaFoldDB" id="A0A0E3X0N1"/>
<keyword evidence="6 11" id="KW-1278">Translocase</keyword>
<dbReference type="Proteomes" id="UP000033048">
    <property type="component" value="Chromosome"/>
</dbReference>
<dbReference type="PIRSF" id="PIRSF009452">
    <property type="entry name" value="MtrA_MtxA"/>
    <property type="match status" value="1"/>
</dbReference>
<keyword evidence="9 11" id="KW-0472">Membrane</keyword>
<name>A0A0E3X0N1_METMT</name>
<gene>
    <name evidence="11" type="primary">mtrA</name>
    <name evidence="13" type="ORF">MCMEM_1986</name>
</gene>
<accession>A0A0E3X0N1</accession>
<dbReference type="EC" id="7.2.1.4" evidence="11 12"/>
<dbReference type="GO" id="GO:0032259">
    <property type="term" value="P:methylation"/>
    <property type="evidence" value="ECO:0007669"/>
    <property type="project" value="UniProtKB-KW"/>
</dbReference>
<evidence type="ECO:0000256" key="6">
    <source>
        <dbReference type="ARBA" id="ARBA00022967"/>
    </source>
</evidence>
<evidence type="ECO:0000256" key="4">
    <source>
        <dbReference type="ARBA" id="ARBA00022679"/>
    </source>
</evidence>
<evidence type="ECO:0000256" key="11">
    <source>
        <dbReference type="HAMAP-Rule" id="MF_01093"/>
    </source>
</evidence>
<dbReference type="HAMAP" id="MF_01093">
    <property type="entry name" value="MtrA"/>
    <property type="match status" value="1"/>
</dbReference>
<evidence type="ECO:0000256" key="5">
    <source>
        <dbReference type="ARBA" id="ARBA00022692"/>
    </source>
</evidence>
<evidence type="ECO:0000256" key="8">
    <source>
        <dbReference type="ARBA" id="ARBA00022994"/>
    </source>
</evidence>
<dbReference type="InterPro" id="IPR030688">
    <property type="entry name" value="MeTrfase_MtrA/MtxA"/>
</dbReference>
<dbReference type="GO" id="GO:0050897">
    <property type="term" value="F:cobalt ion binding"/>
    <property type="evidence" value="ECO:0007669"/>
    <property type="project" value="InterPro"/>
</dbReference>
<keyword evidence="8 11" id="KW-0484">Methanogenesis</keyword>
<comment type="subcellular location">
    <subcellularLocation>
        <location evidence="11">Cell membrane</location>
        <topology evidence="11">Single-pass membrane protein</topology>
    </subcellularLocation>
</comment>
<comment type="function">
    <text evidence="11">Part of a complex that catalyzes the formation of methyl-coenzyme M and tetrahydromethanopterin from coenzyme M and methyl-tetrahydromethanopterin. This is an energy-conserving, sodium-ion translocating step.</text>
</comment>
<keyword evidence="2 11" id="KW-0554">One-carbon metabolism</keyword>
<dbReference type="STRING" id="1434104.MCMEM_1986"/>
<keyword evidence="7 11" id="KW-1133">Transmembrane helix</keyword>
<keyword evidence="1 11" id="KW-1003">Cell membrane</keyword>
<evidence type="ECO:0000256" key="1">
    <source>
        <dbReference type="ARBA" id="ARBA00022475"/>
    </source>
</evidence>